<name>A0A4C1U9W9_EUMVA</name>
<proteinExistence type="predicted"/>
<accession>A0A4C1U9W9</accession>
<evidence type="ECO:0000313" key="2">
    <source>
        <dbReference type="Proteomes" id="UP000299102"/>
    </source>
</evidence>
<gene>
    <name evidence="1" type="ORF">EVAR_13967_1</name>
</gene>
<sequence length="148" mass="16692">MSGEGVAAEGAGRNANDTLKVLKDLSVRRGVRTGSKHRALNMFVRLFQFNKKISRVRRDRRIYRLILVITLVSYSKALSTVPASYTYRGAASLYTDLVPQFRYIGSTFTDNRAGDLRTDSAVWTRPDARRPRTARVRVGARSALRRVS</sequence>
<dbReference type="EMBL" id="BGZK01000142">
    <property type="protein sequence ID" value="GBP22686.1"/>
    <property type="molecule type" value="Genomic_DNA"/>
</dbReference>
<evidence type="ECO:0000313" key="1">
    <source>
        <dbReference type="EMBL" id="GBP22686.1"/>
    </source>
</evidence>
<dbReference type="AlphaFoldDB" id="A0A4C1U9W9"/>
<reference evidence="1 2" key="1">
    <citation type="journal article" date="2019" name="Commun. Biol.">
        <title>The bagworm genome reveals a unique fibroin gene that provides high tensile strength.</title>
        <authorList>
            <person name="Kono N."/>
            <person name="Nakamura H."/>
            <person name="Ohtoshi R."/>
            <person name="Tomita M."/>
            <person name="Numata K."/>
            <person name="Arakawa K."/>
        </authorList>
    </citation>
    <scope>NUCLEOTIDE SEQUENCE [LARGE SCALE GENOMIC DNA]</scope>
</reference>
<keyword evidence="2" id="KW-1185">Reference proteome</keyword>
<dbReference type="Proteomes" id="UP000299102">
    <property type="component" value="Unassembled WGS sequence"/>
</dbReference>
<organism evidence="1 2">
    <name type="scientific">Eumeta variegata</name>
    <name type="common">Bagworm moth</name>
    <name type="synonym">Eumeta japonica</name>
    <dbReference type="NCBI Taxonomy" id="151549"/>
    <lineage>
        <taxon>Eukaryota</taxon>
        <taxon>Metazoa</taxon>
        <taxon>Ecdysozoa</taxon>
        <taxon>Arthropoda</taxon>
        <taxon>Hexapoda</taxon>
        <taxon>Insecta</taxon>
        <taxon>Pterygota</taxon>
        <taxon>Neoptera</taxon>
        <taxon>Endopterygota</taxon>
        <taxon>Lepidoptera</taxon>
        <taxon>Glossata</taxon>
        <taxon>Ditrysia</taxon>
        <taxon>Tineoidea</taxon>
        <taxon>Psychidae</taxon>
        <taxon>Oiketicinae</taxon>
        <taxon>Eumeta</taxon>
    </lineage>
</organism>
<comment type="caution">
    <text evidence="1">The sequence shown here is derived from an EMBL/GenBank/DDBJ whole genome shotgun (WGS) entry which is preliminary data.</text>
</comment>
<protein>
    <submittedName>
        <fullName evidence="1">Uncharacterized protein</fullName>
    </submittedName>
</protein>